<gene>
    <name evidence="1" type="ORF">GCM10023081_46800</name>
</gene>
<keyword evidence="2" id="KW-1185">Reference proteome</keyword>
<dbReference type="EMBL" id="BAABEO010000045">
    <property type="protein sequence ID" value="GAA3705408.1"/>
    <property type="molecule type" value="Genomic_DNA"/>
</dbReference>
<evidence type="ECO:0000313" key="1">
    <source>
        <dbReference type="EMBL" id="GAA3705408.1"/>
    </source>
</evidence>
<dbReference type="Proteomes" id="UP001500752">
    <property type="component" value="Unassembled WGS sequence"/>
</dbReference>
<dbReference type="RefSeq" id="WP_345154841.1">
    <property type="nucleotide sequence ID" value="NZ_BAABEO010000045.1"/>
</dbReference>
<protein>
    <submittedName>
        <fullName evidence="1">Uncharacterized protein</fullName>
    </submittedName>
</protein>
<accession>A0ABP7DGK4</accession>
<proteinExistence type="predicted"/>
<evidence type="ECO:0000313" key="2">
    <source>
        <dbReference type="Proteomes" id="UP001500752"/>
    </source>
</evidence>
<organism evidence="1 2">
    <name type="scientific">Arthrobacter ginkgonis</name>
    <dbReference type="NCBI Taxonomy" id="1630594"/>
    <lineage>
        <taxon>Bacteria</taxon>
        <taxon>Bacillati</taxon>
        <taxon>Actinomycetota</taxon>
        <taxon>Actinomycetes</taxon>
        <taxon>Micrococcales</taxon>
        <taxon>Micrococcaceae</taxon>
        <taxon>Arthrobacter</taxon>
    </lineage>
</organism>
<comment type="caution">
    <text evidence="1">The sequence shown here is derived from an EMBL/GenBank/DDBJ whole genome shotgun (WGS) entry which is preliminary data.</text>
</comment>
<sequence>MARNYATAADLQEWTGAAPPANAAGLLRSASSLVERDTLTAIYAHDTDGYATEPGTATAFREAVCAQAAFWAANGLDPTAGALGIQAERVASSKSIKGASVSYDTADAAATKAARVAALETLCSEAWRILSTAGLTPAGVR</sequence>
<reference evidence="2" key="1">
    <citation type="journal article" date="2019" name="Int. J. Syst. Evol. Microbiol.">
        <title>The Global Catalogue of Microorganisms (GCM) 10K type strain sequencing project: providing services to taxonomists for standard genome sequencing and annotation.</title>
        <authorList>
            <consortium name="The Broad Institute Genomics Platform"/>
            <consortium name="The Broad Institute Genome Sequencing Center for Infectious Disease"/>
            <person name="Wu L."/>
            <person name="Ma J."/>
        </authorList>
    </citation>
    <scope>NUCLEOTIDE SEQUENCE [LARGE SCALE GENOMIC DNA]</scope>
    <source>
        <strain evidence="2">JCM 30742</strain>
    </source>
</reference>
<name>A0ABP7DGK4_9MICC</name>